<organism evidence="1 2">
    <name type="scientific">Winmispira thermophila (strain ATCC 49972 / DSM 6192 / RI 19.B1)</name>
    <name type="common">Spirochaeta thermophila</name>
    <dbReference type="NCBI Taxonomy" id="665571"/>
    <lineage>
        <taxon>Bacteria</taxon>
        <taxon>Pseudomonadati</taxon>
        <taxon>Spirochaetota</taxon>
        <taxon>Spirochaetia</taxon>
        <taxon>Winmispirales</taxon>
        <taxon>Winmispiraceae</taxon>
        <taxon>Winmispira</taxon>
    </lineage>
</organism>
<dbReference type="eggNOG" id="ENOG5033SDH">
    <property type="taxonomic scope" value="Bacteria"/>
</dbReference>
<dbReference type="InterPro" id="IPR058397">
    <property type="entry name" value="DUF8084"/>
</dbReference>
<dbReference type="PaxDb" id="665571-STHERM_c22310"/>
<gene>
    <name evidence="1" type="ordered locus">STHERM_c22310</name>
</gene>
<evidence type="ECO:0000313" key="2">
    <source>
        <dbReference type="Proteomes" id="UP000001296"/>
    </source>
</evidence>
<dbReference type="AlphaFoldDB" id="E0RRQ4"/>
<sequence length="387" mass="44238">MKSPSEKSVIQIPLKIALSPEGVNLFLQNRRPLQKIRFADTRETFGLVVNGINAQTLSQLLSKHYVDGIEASDSDILSRRDDILTLNRMLFRALLQERFNEDLKRVLLKSRMVAHWNRTNPQKAITENTVVSEAAQKQLLQSHGEVFQKIQGILLAPVYFAVEKEQGAETPEAALQKEVAREFFLHQAPFTWYLFAFIKDRDDKSLYTAVSDLILQYVRRSKIGDFLGATLIELIMNTENANIYSFATRKNIPGIKIDQIFFDQKLRNMVLTHMSKEEQKLYVMWLFKTVEARQGSAVRFQISVYNREYRAHLTQESLHDTKAALTEQSLEQYLASGGDIPFGSIDMTGFYIQSLKQECEAVSIHFDATITHLSRNDAAAVTLTLQI</sequence>
<dbReference type="KEGG" id="sta:STHERM_c22310"/>
<dbReference type="HOGENOM" id="CLU_058631_0_0_12"/>
<evidence type="ECO:0000313" key="1">
    <source>
        <dbReference type="EMBL" id="ADN03158.1"/>
    </source>
</evidence>
<dbReference type="EMBL" id="CP001698">
    <property type="protein sequence ID" value="ADN03158.1"/>
    <property type="molecule type" value="Genomic_DNA"/>
</dbReference>
<dbReference type="Pfam" id="PF26329">
    <property type="entry name" value="DUF8084"/>
    <property type="match status" value="1"/>
</dbReference>
<proteinExistence type="predicted"/>
<accession>E0RRQ4</accession>
<reference evidence="1 2" key="2">
    <citation type="journal article" date="2010" name="J. Bacteriol.">
        <title>Genome sequence of the polysaccharide-degrading, thermophilic anaerobe Spirochaeta thermophila DSM 6192.</title>
        <authorList>
            <person name="Angelov A."/>
            <person name="Liebl S."/>
            <person name="Ballschmiter M."/>
            <person name="Bomeke M."/>
            <person name="Lehmann R."/>
            <person name="Liesegang H."/>
            <person name="Daniel R."/>
            <person name="Liebl W."/>
        </authorList>
    </citation>
    <scope>NUCLEOTIDE SEQUENCE [LARGE SCALE GENOMIC DNA]</scope>
    <source>
        <strain evidence="2">ATCC 49972 / DSM 6192 / RI 19.B1</strain>
    </source>
</reference>
<reference key="1">
    <citation type="submission" date="2009-08" db="EMBL/GenBank/DDBJ databases">
        <title>The genome sequence of Spirochaeta thermophila DSM6192.</title>
        <authorList>
            <person name="Angelov A."/>
            <person name="Mientus M."/>
            <person name="Wittenberg S."/>
            <person name="Lehmann R."/>
            <person name="Liesegang H."/>
            <person name="Daniel R."/>
            <person name="Liebl W."/>
        </authorList>
    </citation>
    <scope>NUCLEOTIDE SEQUENCE</scope>
    <source>
        <strain>DSM 6192</strain>
    </source>
</reference>
<protein>
    <submittedName>
        <fullName evidence="1">Uncharacterized protein</fullName>
    </submittedName>
</protein>
<dbReference type="Proteomes" id="UP000001296">
    <property type="component" value="Chromosome"/>
</dbReference>
<name>E0RRQ4_WINT6</name>